<dbReference type="InterPro" id="IPR053145">
    <property type="entry name" value="AB_hydrolase_Est10"/>
</dbReference>
<dbReference type="InterPro" id="IPR029058">
    <property type="entry name" value="AB_hydrolase_fold"/>
</dbReference>
<evidence type="ECO:0000256" key="1">
    <source>
        <dbReference type="SAM" id="SignalP"/>
    </source>
</evidence>
<feature type="chain" id="PRO_5016379033" evidence="1">
    <location>
        <begin position="27"/>
        <end position="470"/>
    </location>
</feature>
<feature type="signal peptide" evidence="1">
    <location>
        <begin position="1"/>
        <end position="26"/>
    </location>
</feature>
<reference evidence="4" key="1">
    <citation type="submission" date="2018-05" db="EMBL/GenBank/DDBJ databases">
        <authorList>
            <person name="Nie L."/>
        </authorList>
    </citation>
    <scope>NUCLEOTIDE SEQUENCE [LARGE SCALE GENOMIC DNA]</scope>
    <source>
        <strain evidence="4">NL</strain>
    </source>
</reference>
<sequence length="470" mass="49416">MLLSRLLACLGLLLLLSGHLSGRAAAAPAPHLTGDWQGSLSAAGTDIPLVVHLQQQPDGRYTGTLDSPKQQAYGLPIASITVRADSVVMRLTAPAAVLAGRVSTDGQQISATWQQGGRSAPLTLRRQGTAGSAAPAVRRPQEPKAPFPYRAEDVTFANAGSGIRLAGTITVPPGNGPFPAVVLVTGSGPQDRDETIFGHRPFRVLADYLTRRGFVVLRYDDRGVGQSTGDRASYTAADGVTDAQAALAWLRQRPDVQAGKVGLIGHSEGALIGLLAATQANPPAFLVSLAGPALRGVEMMVRQNEDLGRAAGLPAEQLAANKTLNQQIYLTILQTPDNQQAQAQVTKLLTEIGMNAAQARQQAAGLTTAWYRQLLAFNPEPLLPRVKCPVLALGGSKDLQVAAGPNLAAWEKGVRAGGNPDVTAQELPGLNHLFQTAATGLTDEYGRLEETFAPSALAVIGDWLARHVKK</sequence>
<proteinExistence type="predicted"/>
<organism evidence="3 4">
    <name type="scientific">Hymenobacter edaphi</name>
    <dbReference type="NCBI Taxonomy" id="2211146"/>
    <lineage>
        <taxon>Bacteria</taxon>
        <taxon>Pseudomonadati</taxon>
        <taxon>Bacteroidota</taxon>
        <taxon>Cytophagia</taxon>
        <taxon>Cytophagales</taxon>
        <taxon>Hymenobacteraceae</taxon>
        <taxon>Hymenobacter</taxon>
    </lineage>
</organism>
<accession>A0A328B9R9</accession>
<protein>
    <submittedName>
        <fullName evidence="3">Alpha/beta hydrolase</fullName>
    </submittedName>
</protein>
<gene>
    <name evidence="3" type="ORF">DLM85_19810</name>
</gene>
<dbReference type="SUPFAM" id="SSF53474">
    <property type="entry name" value="alpha/beta-Hydrolases"/>
    <property type="match status" value="1"/>
</dbReference>
<keyword evidence="1" id="KW-0732">Signal</keyword>
<feature type="domain" description="Xaa-Pro dipeptidyl-peptidase-like" evidence="2">
    <location>
        <begin position="162"/>
        <end position="412"/>
    </location>
</feature>
<dbReference type="PANTHER" id="PTHR43265:SF1">
    <property type="entry name" value="ESTERASE ESTD"/>
    <property type="match status" value="1"/>
</dbReference>
<dbReference type="GO" id="GO:0052689">
    <property type="term" value="F:carboxylic ester hydrolase activity"/>
    <property type="evidence" value="ECO:0007669"/>
    <property type="project" value="TreeGrafter"/>
</dbReference>
<comment type="caution">
    <text evidence="3">The sequence shown here is derived from an EMBL/GenBank/DDBJ whole genome shotgun (WGS) entry which is preliminary data.</text>
</comment>
<dbReference type="Proteomes" id="UP000248553">
    <property type="component" value="Unassembled WGS sequence"/>
</dbReference>
<evidence type="ECO:0000313" key="3">
    <source>
        <dbReference type="EMBL" id="RAK64180.1"/>
    </source>
</evidence>
<name>A0A328B9R9_9BACT</name>
<dbReference type="AlphaFoldDB" id="A0A328B9R9"/>
<dbReference type="Gene3D" id="3.40.50.1820">
    <property type="entry name" value="alpha/beta hydrolase"/>
    <property type="match status" value="1"/>
</dbReference>
<keyword evidence="3" id="KW-0378">Hydrolase</keyword>
<evidence type="ECO:0000259" key="2">
    <source>
        <dbReference type="Pfam" id="PF02129"/>
    </source>
</evidence>
<dbReference type="RefSeq" id="WP_111479900.1">
    <property type="nucleotide sequence ID" value="NZ_QHKM01000007.1"/>
</dbReference>
<evidence type="ECO:0000313" key="4">
    <source>
        <dbReference type="Proteomes" id="UP000248553"/>
    </source>
</evidence>
<dbReference type="InterPro" id="IPR000383">
    <property type="entry name" value="Xaa-Pro-like_dom"/>
</dbReference>
<dbReference type="EMBL" id="QHKM01000007">
    <property type="protein sequence ID" value="RAK64180.1"/>
    <property type="molecule type" value="Genomic_DNA"/>
</dbReference>
<dbReference type="Pfam" id="PF02129">
    <property type="entry name" value="Peptidase_S15"/>
    <property type="match status" value="1"/>
</dbReference>
<keyword evidence="4" id="KW-1185">Reference proteome</keyword>
<dbReference type="PANTHER" id="PTHR43265">
    <property type="entry name" value="ESTERASE ESTD"/>
    <property type="match status" value="1"/>
</dbReference>
<dbReference type="OrthoDB" id="9809549at2"/>